<dbReference type="InterPro" id="IPR001810">
    <property type="entry name" value="F-box_dom"/>
</dbReference>
<evidence type="ECO:0000259" key="1">
    <source>
        <dbReference type="PROSITE" id="PS50181"/>
    </source>
</evidence>
<protein>
    <recommendedName>
        <fullName evidence="1">F-box domain-containing protein</fullName>
    </recommendedName>
</protein>
<sequence length="144" mass="15551">MNAPEEAVGLLRLPDELLLEILQLLEANDPGVFAISTSCRRLHFIALPIYLSGYGITDASALPSADLVLGPDELEVLAALQTALFIRSVKSISCSFTLNTVPAFTSSKMDNFLRGLRRLGGFLSNLERVDEITLDFTGAPVTPT</sequence>
<dbReference type="PROSITE" id="PS50181">
    <property type="entry name" value="FBOX"/>
    <property type="match status" value="1"/>
</dbReference>
<name>A0AAW0BFH2_9AGAR</name>
<dbReference type="SUPFAM" id="SSF81383">
    <property type="entry name" value="F-box domain"/>
    <property type="match status" value="1"/>
</dbReference>
<gene>
    <name evidence="2" type="ORF">R3P38DRAFT_2952565</name>
</gene>
<evidence type="ECO:0000313" key="2">
    <source>
        <dbReference type="EMBL" id="KAK7025059.1"/>
    </source>
</evidence>
<evidence type="ECO:0000313" key="3">
    <source>
        <dbReference type="Proteomes" id="UP001362999"/>
    </source>
</evidence>
<organism evidence="2 3">
    <name type="scientific">Favolaschia claudopus</name>
    <dbReference type="NCBI Taxonomy" id="2862362"/>
    <lineage>
        <taxon>Eukaryota</taxon>
        <taxon>Fungi</taxon>
        <taxon>Dikarya</taxon>
        <taxon>Basidiomycota</taxon>
        <taxon>Agaricomycotina</taxon>
        <taxon>Agaricomycetes</taxon>
        <taxon>Agaricomycetidae</taxon>
        <taxon>Agaricales</taxon>
        <taxon>Marasmiineae</taxon>
        <taxon>Mycenaceae</taxon>
        <taxon>Favolaschia</taxon>
    </lineage>
</organism>
<dbReference type="AlphaFoldDB" id="A0AAW0BFH2"/>
<comment type="caution">
    <text evidence="2">The sequence shown here is derived from an EMBL/GenBank/DDBJ whole genome shotgun (WGS) entry which is preliminary data.</text>
</comment>
<accession>A0AAW0BFH2</accession>
<proteinExistence type="predicted"/>
<reference evidence="2 3" key="1">
    <citation type="journal article" date="2024" name="J Genomics">
        <title>Draft genome sequencing and assembly of Favolaschia claudopus CIRM-BRFM 2984 isolated from oak limbs.</title>
        <authorList>
            <person name="Navarro D."/>
            <person name="Drula E."/>
            <person name="Chaduli D."/>
            <person name="Cazenave R."/>
            <person name="Ahrendt S."/>
            <person name="Wang J."/>
            <person name="Lipzen A."/>
            <person name="Daum C."/>
            <person name="Barry K."/>
            <person name="Grigoriev I.V."/>
            <person name="Favel A."/>
            <person name="Rosso M.N."/>
            <person name="Martin F."/>
        </authorList>
    </citation>
    <scope>NUCLEOTIDE SEQUENCE [LARGE SCALE GENOMIC DNA]</scope>
    <source>
        <strain evidence="2 3">CIRM-BRFM 2984</strain>
    </source>
</reference>
<dbReference type="Pfam" id="PF00646">
    <property type="entry name" value="F-box"/>
    <property type="match status" value="1"/>
</dbReference>
<feature type="domain" description="F-box" evidence="1">
    <location>
        <begin position="7"/>
        <end position="45"/>
    </location>
</feature>
<dbReference type="Proteomes" id="UP001362999">
    <property type="component" value="Unassembled WGS sequence"/>
</dbReference>
<dbReference type="InterPro" id="IPR036047">
    <property type="entry name" value="F-box-like_dom_sf"/>
</dbReference>
<dbReference type="EMBL" id="JAWWNJ010000034">
    <property type="protein sequence ID" value="KAK7025059.1"/>
    <property type="molecule type" value="Genomic_DNA"/>
</dbReference>
<keyword evidence="3" id="KW-1185">Reference proteome</keyword>